<sequence>MVEVTFNSPVITDATPLLGNLSANDNCDNYDSGIDSTRAEAGSDYDTNKLRFVPGVNQVTKDAPGTITVKAGKDIVKAIEQRNKREQQKMPHSSDGDSSDATPEWTKAQDRIICVRKFEGKAWADIGKEVSRGRRECQLRHRELVTHAKELGLTAKKLAKVYIDDDEKKKDEKKEEGEAAKPKKGKSKNDVKGEKQDKPKPKPKPKPKTKAKSKPVTEAQSEDSEPEEPQSKGDAAGGKPKKSAKAKGKQKAKVKQLTPESSPGGESSSSFEADREEAEEAAAAAKYWEGRCYVYDALHTHLYPDQKALRPDLFYSERDCRVLAGLEARYRANKWLSIQADFCNATGRMVHANILQTKFEQG</sequence>
<accession>A0A1W2TLF8</accession>
<reference evidence="2" key="1">
    <citation type="submission" date="2016-03" db="EMBL/GenBank/DDBJ databases">
        <title>Draft genome sequence of Rosellinia necatrix.</title>
        <authorList>
            <person name="Kanematsu S."/>
        </authorList>
    </citation>
    <scope>NUCLEOTIDE SEQUENCE [LARGE SCALE GENOMIC DNA]</scope>
    <source>
        <strain evidence="2">W97</strain>
    </source>
</reference>
<feature type="region of interest" description="Disordered" evidence="1">
    <location>
        <begin position="82"/>
        <end position="105"/>
    </location>
</feature>
<proteinExistence type="predicted"/>
<dbReference type="OrthoDB" id="5154006at2759"/>
<feature type="compositionally biased region" description="Basic residues" evidence="1">
    <location>
        <begin position="201"/>
        <end position="213"/>
    </location>
</feature>
<dbReference type="AlphaFoldDB" id="A0A1W2TLF8"/>
<gene>
    <name evidence="2" type="ORF">SAMD00023353_0902270</name>
</gene>
<dbReference type="OMA" id="YDALHTH"/>
<evidence type="ECO:0000313" key="3">
    <source>
        <dbReference type="Proteomes" id="UP000054516"/>
    </source>
</evidence>
<evidence type="ECO:0008006" key="4">
    <source>
        <dbReference type="Google" id="ProtNLM"/>
    </source>
</evidence>
<dbReference type="EMBL" id="DF977454">
    <property type="protein sequence ID" value="GAP89117.2"/>
    <property type="molecule type" value="Genomic_DNA"/>
</dbReference>
<organism evidence="2">
    <name type="scientific">Rosellinia necatrix</name>
    <name type="common">White root-rot fungus</name>
    <dbReference type="NCBI Taxonomy" id="77044"/>
    <lineage>
        <taxon>Eukaryota</taxon>
        <taxon>Fungi</taxon>
        <taxon>Dikarya</taxon>
        <taxon>Ascomycota</taxon>
        <taxon>Pezizomycotina</taxon>
        <taxon>Sordariomycetes</taxon>
        <taxon>Xylariomycetidae</taxon>
        <taxon>Xylariales</taxon>
        <taxon>Xylariaceae</taxon>
        <taxon>Rosellinia</taxon>
    </lineage>
</organism>
<evidence type="ECO:0000313" key="2">
    <source>
        <dbReference type="EMBL" id="GAP89117.2"/>
    </source>
</evidence>
<feature type="compositionally biased region" description="Basic and acidic residues" evidence="1">
    <location>
        <begin position="82"/>
        <end position="95"/>
    </location>
</feature>
<feature type="region of interest" description="Disordered" evidence="1">
    <location>
        <begin position="166"/>
        <end position="277"/>
    </location>
</feature>
<protein>
    <recommendedName>
        <fullName evidence="4">Myb-like domain-containing protein</fullName>
    </recommendedName>
</protein>
<feature type="compositionally biased region" description="Basic residues" evidence="1">
    <location>
        <begin position="239"/>
        <end position="254"/>
    </location>
</feature>
<name>A0A1W2TLF8_ROSNE</name>
<dbReference type="Proteomes" id="UP000054516">
    <property type="component" value="Unassembled WGS sequence"/>
</dbReference>
<feature type="compositionally biased region" description="Low complexity" evidence="1">
    <location>
        <begin position="259"/>
        <end position="271"/>
    </location>
</feature>
<evidence type="ECO:0000256" key="1">
    <source>
        <dbReference type="SAM" id="MobiDB-lite"/>
    </source>
</evidence>
<keyword evidence="3" id="KW-1185">Reference proteome</keyword>
<feature type="compositionally biased region" description="Basic and acidic residues" evidence="1">
    <location>
        <begin position="166"/>
        <end position="200"/>
    </location>
</feature>